<dbReference type="InterPro" id="IPR018247">
    <property type="entry name" value="EF_Hand_1_Ca_BS"/>
</dbReference>
<dbReference type="PROSITE" id="PS00018">
    <property type="entry name" value="EF_HAND_1"/>
    <property type="match status" value="1"/>
</dbReference>
<feature type="region of interest" description="Disordered" evidence="1">
    <location>
        <begin position="42"/>
        <end position="88"/>
    </location>
</feature>
<dbReference type="InterPro" id="IPR011992">
    <property type="entry name" value="EF-hand-dom_pair"/>
</dbReference>
<dbReference type="SUPFAM" id="SSF47473">
    <property type="entry name" value="EF-hand"/>
    <property type="match status" value="1"/>
</dbReference>
<evidence type="ECO:0000256" key="1">
    <source>
        <dbReference type="SAM" id="MobiDB-lite"/>
    </source>
</evidence>
<accession>A0A6J4SX50</accession>
<dbReference type="Gene3D" id="1.10.238.10">
    <property type="entry name" value="EF-hand"/>
    <property type="match status" value="1"/>
</dbReference>
<dbReference type="RefSeq" id="WP_294168390.1">
    <property type="nucleotide sequence ID" value="NZ_CADCWA010000053.1"/>
</dbReference>
<dbReference type="PROSITE" id="PS50222">
    <property type="entry name" value="EF_HAND_2"/>
    <property type="match status" value="1"/>
</dbReference>
<dbReference type="GO" id="GO:0005509">
    <property type="term" value="F:calcium ion binding"/>
    <property type="evidence" value="ECO:0007669"/>
    <property type="project" value="InterPro"/>
</dbReference>
<feature type="domain" description="EF-hand" evidence="2">
    <location>
        <begin position="92"/>
        <end position="121"/>
    </location>
</feature>
<dbReference type="AlphaFoldDB" id="A0A6J4SX50"/>
<gene>
    <name evidence="3" type="ORF">AVDCRST_MAG31-792</name>
</gene>
<dbReference type="CDD" id="cd00051">
    <property type="entry name" value="EFh"/>
    <property type="match status" value="2"/>
</dbReference>
<reference evidence="3" key="1">
    <citation type="submission" date="2020-02" db="EMBL/GenBank/DDBJ databases">
        <authorList>
            <person name="Meier V. D."/>
        </authorList>
    </citation>
    <scope>NUCLEOTIDE SEQUENCE</scope>
    <source>
        <strain evidence="3">AVDCRST_MAG31</strain>
    </source>
</reference>
<feature type="region of interest" description="Disordered" evidence="1">
    <location>
        <begin position="122"/>
        <end position="152"/>
    </location>
</feature>
<name>A0A6J4SX50_9SPHN</name>
<feature type="compositionally biased region" description="Basic and acidic residues" evidence="1">
    <location>
        <begin position="57"/>
        <end position="88"/>
    </location>
</feature>
<sequence length="152" mass="16708">MWRFFAGVAACFLMMTGAFLLWQGKAQEAPLPEAPAVAVAEQPAGAVLQAPRPNRRRAPEASPKSREEKRFGRADKDDDGRVTREELFQPRQKAFAKLDKNGNGTLSFDEWAVRTVDKFANADKDRSGWLDAPEFATTAPKPAKPRASCACG</sequence>
<dbReference type="InterPro" id="IPR002048">
    <property type="entry name" value="EF_hand_dom"/>
</dbReference>
<protein>
    <recommendedName>
        <fullName evidence="2">EF-hand domain-containing protein</fullName>
    </recommendedName>
</protein>
<feature type="compositionally biased region" description="Low complexity" evidence="1">
    <location>
        <begin position="42"/>
        <end position="52"/>
    </location>
</feature>
<organism evidence="3">
    <name type="scientific">uncultured Sphingomonas sp</name>
    <dbReference type="NCBI Taxonomy" id="158754"/>
    <lineage>
        <taxon>Bacteria</taxon>
        <taxon>Pseudomonadati</taxon>
        <taxon>Pseudomonadota</taxon>
        <taxon>Alphaproteobacteria</taxon>
        <taxon>Sphingomonadales</taxon>
        <taxon>Sphingomonadaceae</taxon>
        <taxon>Sphingomonas</taxon>
        <taxon>environmental samples</taxon>
    </lineage>
</organism>
<dbReference type="Pfam" id="PF13202">
    <property type="entry name" value="EF-hand_5"/>
    <property type="match status" value="2"/>
</dbReference>
<evidence type="ECO:0000259" key="2">
    <source>
        <dbReference type="PROSITE" id="PS50222"/>
    </source>
</evidence>
<proteinExistence type="predicted"/>
<dbReference type="EMBL" id="CADCWA010000053">
    <property type="protein sequence ID" value="CAA9508033.1"/>
    <property type="molecule type" value="Genomic_DNA"/>
</dbReference>
<evidence type="ECO:0000313" key="3">
    <source>
        <dbReference type="EMBL" id="CAA9508033.1"/>
    </source>
</evidence>